<evidence type="ECO:0000256" key="3">
    <source>
        <dbReference type="ARBA" id="ARBA00022755"/>
    </source>
</evidence>
<dbReference type="GO" id="GO:0009086">
    <property type="term" value="P:methionine biosynthetic process"/>
    <property type="evidence" value="ECO:0007669"/>
    <property type="project" value="UniProtKB-KW"/>
</dbReference>
<evidence type="ECO:0000256" key="6">
    <source>
        <dbReference type="ARBA" id="ARBA00023002"/>
    </source>
</evidence>
<evidence type="ECO:0000256" key="7">
    <source>
        <dbReference type="ARBA" id="ARBA00023167"/>
    </source>
</evidence>
<keyword evidence="7 9" id="KW-0486">Methionine biosynthesis</keyword>
<sequence length="297" mass="32852">MSYIFSGKKYVNEKEADLRRKVVDIKKDGTIPQLVIFQIGENKASEVFLKEKAKFAKKVGIKLRLIFLEEDTDIHHIAELIKKENNNQKVHGVMIQLPLPKNFSKDERDQLITTIDSQKDVDGMREDSLYTTPVVRAVVSIVREACMKGVRDRPLLQGSVPCMKVVVVGAKGFVGRRIVEALGVRNYSLLDERNEKQRIITGKISVVGVTSKNIKEIKRETLKADILISVTGVSGLIKGDMVKKGAIVIDVGSPKGDVVTSEVVQRASFLSPVPGGVGPLTVYFLMENLVEALIGIK</sequence>
<dbReference type="AlphaFoldDB" id="A0A1F7X7F9"/>
<dbReference type="Pfam" id="PF00763">
    <property type="entry name" value="THF_DHG_CYH"/>
    <property type="match status" value="1"/>
</dbReference>
<comment type="caution">
    <text evidence="9">Lacks conserved residue(s) required for the propagation of feature annotation.</text>
</comment>
<dbReference type="GO" id="GO:0000105">
    <property type="term" value="P:L-histidine biosynthetic process"/>
    <property type="evidence" value="ECO:0007669"/>
    <property type="project" value="UniProtKB-KW"/>
</dbReference>
<proteinExistence type="inferred from homology"/>
<comment type="catalytic activity">
    <reaction evidence="9">
        <text>(6R)-5,10-methylene-5,6,7,8-tetrahydrofolate + NADP(+) = (6R)-5,10-methenyltetrahydrofolate + NADPH</text>
        <dbReference type="Rhea" id="RHEA:22812"/>
        <dbReference type="ChEBI" id="CHEBI:15636"/>
        <dbReference type="ChEBI" id="CHEBI:57455"/>
        <dbReference type="ChEBI" id="CHEBI:57783"/>
        <dbReference type="ChEBI" id="CHEBI:58349"/>
        <dbReference type="EC" id="1.5.1.5"/>
    </reaction>
</comment>
<evidence type="ECO:0000256" key="4">
    <source>
        <dbReference type="ARBA" id="ARBA00022801"/>
    </source>
</evidence>
<dbReference type="SUPFAM" id="SSF53223">
    <property type="entry name" value="Aminoacid dehydrogenase-like, N-terminal domain"/>
    <property type="match status" value="1"/>
</dbReference>
<dbReference type="InterPro" id="IPR046346">
    <property type="entry name" value="Aminoacid_DH-like_N_sf"/>
</dbReference>
<evidence type="ECO:0000256" key="2">
    <source>
        <dbReference type="ARBA" id="ARBA00022563"/>
    </source>
</evidence>
<dbReference type="GO" id="GO:0006164">
    <property type="term" value="P:purine nucleotide biosynthetic process"/>
    <property type="evidence" value="ECO:0007669"/>
    <property type="project" value="UniProtKB-KW"/>
</dbReference>
<keyword evidence="2 9" id="KW-0554">One-carbon metabolism</keyword>
<evidence type="ECO:0000259" key="10">
    <source>
        <dbReference type="Pfam" id="PF00763"/>
    </source>
</evidence>
<comment type="pathway">
    <text evidence="1 9">One-carbon metabolism; tetrahydrofolate interconversion.</text>
</comment>
<dbReference type="UniPathway" id="UPA00193"/>
<evidence type="ECO:0000256" key="1">
    <source>
        <dbReference type="ARBA" id="ARBA00004777"/>
    </source>
</evidence>
<dbReference type="InterPro" id="IPR020630">
    <property type="entry name" value="THF_DH/CycHdrlase_cat_dom"/>
</dbReference>
<keyword evidence="6 9" id="KW-0560">Oxidoreductase</keyword>
<dbReference type="Pfam" id="PF02882">
    <property type="entry name" value="THF_DHG_CYH_C"/>
    <property type="match status" value="1"/>
</dbReference>
<keyword evidence="8 9" id="KW-0511">Multifunctional enzyme</keyword>
<dbReference type="SUPFAM" id="SSF51735">
    <property type="entry name" value="NAD(P)-binding Rossmann-fold domains"/>
    <property type="match status" value="1"/>
</dbReference>
<organism evidence="12 13">
    <name type="scientific">Candidatus Woesebacteria bacterium RBG_16_34_12</name>
    <dbReference type="NCBI Taxonomy" id="1802480"/>
    <lineage>
        <taxon>Bacteria</taxon>
        <taxon>Candidatus Woeseibacteriota</taxon>
    </lineage>
</organism>
<dbReference type="Gene3D" id="3.40.50.720">
    <property type="entry name" value="NAD(P)-binding Rossmann-like Domain"/>
    <property type="match status" value="1"/>
</dbReference>
<dbReference type="GO" id="GO:0005829">
    <property type="term" value="C:cytosol"/>
    <property type="evidence" value="ECO:0007669"/>
    <property type="project" value="TreeGrafter"/>
</dbReference>
<reference evidence="12 13" key="1">
    <citation type="journal article" date="2016" name="Nat. Commun.">
        <title>Thousands of microbial genomes shed light on interconnected biogeochemical processes in an aquifer system.</title>
        <authorList>
            <person name="Anantharaman K."/>
            <person name="Brown C.T."/>
            <person name="Hug L.A."/>
            <person name="Sharon I."/>
            <person name="Castelle C.J."/>
            <person name="Probst A.J."/>
            <person name="Thomas B.C."/>
            <person name="Singh A."/>
            <person name="Wilkins M.J."/>
            <person name="Karaoz U."/>
            <person name="Brodie E.L."/>
            <person name="Williams K.H."/>
            <person name="Hubbard S.S."/>
            <person name="Banfield J.F."/>
        </authorList>
    </citation>
    <scope>NUCLEOTIDE SEQUENCE [LARGE SCALE GENOMIC DNA]</scope>
</reference>
<dbReference type="EC" id="1.5.1.5" evidence="9"/>
<dbReference type="EC" id="3.5.4.9" evidence="9"/>
<accession>A0A1F7X7F9</accession>
<evidence type="ECO:0000313" key="13">
    <source>
        <dbReference type="Proteomes" id="UP000177053"/>
    </source>
</evidence>
<comment type="function">
    <text evidence="9">Catalyzes the oxidation of 5,10-methylenetetrahydrofolate to 5,10-methenyltetrahydrofolate and then the hydrolysis of 5,10-methenyltetrahydrofolate to 10-formyltetrahydrofolate.</text>
</comment>
<dbReference type="GO" id="GO:0035999">
    <property type="term" value="P:tetrahydrofolate interconversion"/>
    <property type="evidence" value="ECO:0007669"/>
    <property type="project" value="UniProtKB-UniRule"/>
</dbReference>
<evidence type="ECO:0000313" key="12">
    <source>
        <dbReference type="EMBL" id="OGM11010.1"/>
    </source>
</evidence>
<protein>
    <recommendedName>
        <fullName evidence="9">Bifunctional protein FolD</fullName>
    </recommendedName>
    <domain>
        <recommendedName>
            <fullName evidence="9">Methylenetetrahydrofolate dehydrogenase</fullName>
            <ecNumber evidence="9">1.5.1.5</ecNumber>
        </recommendedName>
    </domain>
    <domain>
        <recommendedName>
            <fullName evidence="9">Methenyltetrahydrofolate cyclohydrolase</fullName>
            <ecNumber evidence="9">3.5.4.9</ecNumber>
        </recommendedName>
    </domain>
</protein>
<dbReference type="InterPro" id="IPR000672">
    <property type="entry name" value="THF_DH/CycHdrlase"/>
</dbReference>
<keyword evidence="4 9" id="KW-0378">Hydrolase</keyword>
<dbReference type="InterPro" id="IPR036291">
    <property type="entry name" value="NAD(P)-bd_dom_sf"/>
</dbReference>
<evidence type="ECO:0000256" key="5">
    <source>
        <dbReference type="ARBA" id="ARBA00022857"/>
    </source>
</evidence>
<dbReference type="GO" id="GO:0004488">
    <property type="term" value="F:methylenetetrahydrofolate dehydrogenase (NADP+) activity"/>
    <property type="evidence" value="ECO:0007669"/>
    <property type="project" value="UniProtKB-UniRule"/>
</dbReference>
<dbReference type="HAMAP" id="MF_01576">
    <property type="entry name" value="THF_DHG_CYH"/>
    <property type="match status" value="1"/>
</dbReference>
<comment type="caution">
    <text evidence="12">The sequence shown here is derived from an EMBL/GenBank/DDBJ whole genome shotgun (WGS) entry which is preliminary data.</text>
</comment>
<dbReference type="Gene3D" id="3.40.50.10860">
    <property type="entry name" value="Leucine Dehydrogenase, chain A, domain 1"/>
    <property type="match status" value="1"/>
</dbReference>
<gene>
    <name evidence="9" type="primary">folD</name>
    <name evidence="12" type="ORF">A2Z22_04060</name>
</gene>
<feature type="domain" description="Tetrahydrofolate dehydrogenase/cyclohydrolase catalytic" evidence="10">
    <location>
        <begin position="6"/>
        <end position="122"/>
    </location>
</feature>
<dbReference type="EMBL" id="MGFS01000027">
    <property type="protein sequence ID" value="OGM11010.1"/>
    <property type="molecule type" value="Genomic_DNA"/>
</dbReference>
<evidence type="ECO:0000256" key="8">
    <source>
        <dbReference type="ARBA" id="ARBA00023268"/>
    </source>
</evidence>
<keyword evidence="9" id="KW-0028">Amino-acid biosynthesis</keyword>
<dbReference type="GO" id="GO:0004477">
    <property type="term" value="F:methenyltetrahydrofolate cyclohydrolase activity"/>
    <property type="evidence" value="ECO:0007669"/>
    <property type="project" value="UniProtKB-UniRule"/>
</dbReference>
<dbReference type="PRINTS" id="PR00085">
    <property type="entry name" value="THFDHDRGNASE"/>
</dbReference>
<dbReference type="PANTHER" id="PTHR48099:SF5">
    <property type="entry name" value="C-1-TETRAHYDROFOLATE SYNTHASE, CYTOPLASMIC"/>
    <property type="match status" value="1"/>
</dbReference>
<evidence type="ECO:0000256" key="9">
    <source>
        <dbReference type="HAMAP-Rule" id="MF_01576"/>
    </source>
</evidence>
<name>A0A1F7X7F9_9BACT</name>
<keyword evidence="3 9" id="KW-0658">Purine biosynthesis</keyword>
<dbReference type="InterPro" id="IPR020631">
    <property type="entry name" value="THF_DH/CycHdrlase_NAD-bd_dom"/>
</dbReference>
<comment type="similarity">
    <text evidence="9">Belongs to the tetrahydrofolate dehydrogenase/cyclohydrolase family.</text>
</comment>
<keyword evidence="9" id="KW-0368">Histidine biosynthesis</keyword>
<dbReference type="Proteomes" id="UP000177053">
    <property type="component" value="Unassembled WGS sequence"/>
</dbReference>
<evidence type="ECO:0000259" key="11">
    <source>
        <dbReference type="Pfam" id="PF02882"/>
    </source>
</evidence>
<dbReference type="PANTHER" id="PTHR48099">
    <property type="entry name" value="C-1-TETRAHYDROFOLATE SYNTHASE, CYTOPLASMIC-RELATED"/>
    <property type="match status" value="1"/>
</dbReference>
<comment type="catalytic activity">
    <reaction evidence="9">
        <text>(6R)-5,10-methenyltetrahydrofolate + H2O = (6R)-10-formyltetrahydrofolate + H(+)</text>
        <dbReference type="Rhea" id="RHEA:23700"/>
        <dbReference type="ChEBI" id="CHEBI:15377"/>
        <dbReference type="ChEBI" id="CHEBI:15378"/>
        <dbReference type="ChEBI" id="CHEBI:57455"/>
        <dbReference type="ChEBI" id="CHEBI:195366"/>
        <dbReference type="EC" id="3.5.4.9"/>
    </reaction>
</comment>
<keyword evidence="5 9" id="KW-0521">NADP</keyword>
<feature type="domain" description="Tetrahydrofolate dehydrogenase/cyclohydrolase NAD(P)-binding" evidence="11">
    <location>
        <begin position="163"/>
        <end position="292"/>
    </location>
</feature>
<comment type="subunit">
    <text evidence="9">Homodimer.</text>
</comment>